<dbReference type="Proteomes" id="UP000281084">
    <property type="component" value="Unassembled WGS sequence"/>
</dbReference>
<dbReference type="NCBIfam" id="TIGR03915">
    <property type="entry name" value="SAM_7_link_chp"/>
    <property type="match status" value="1"/>
</dbReference>
<feature type="domain" description="DUF4130" evidence="1">
    <location>
        <begin position="84"/>
        <end position="256"/>
    </location>
</feature>
<gene>
    <name evidence="2" type="ORF">D7V64_02920</name>
</gene>
<comment type="caution">
    <text evidence="2">The sequence shown here is derived from an EMBL/GenBank/DDBJ whole genome shotgun (WGS) entry which is preliminary data.</text>
</comment>
<dbReference type="RefSeq" id="WP_120366783.1">
    <property type="nucleotide sequence ID" value="NZ_RAXZ01000002.1"/>
</dbReference>
<name>A0A3A8G877_9GAMM</name>
<dbReference type="EMBL" id="RAXZ01000002">
    <property type="protein sequence ID" value="RKG55277.1"/>
    <property type="molecule type" value="Genomic_DNA"/>
</dbReference>
<dbReference type="Pfam" id="PF13566">
    <property type="entry name" value="DUF4130"/>
    <property type="match status" value="1"/>
</dbReference>
<accession>A0A3A8G877</accession>
<dbReference type="InterPro" id="IPR023875">
    <property type="entry name" value="DNA_repair_put"/>
</dbReference>
<dbReference type="AlphaFoldDB" id="A0A3A8G877"/>
<proteinExistence type="predicted"/>
<reference evidence="2 3" key="1">
    <citation type="submission" date="2018-09" db="EMBL/GenBank/DDBJ databases">
        <title>The draft genome of Acinetobacter spp. strains.</title>
        <authorList>
            <person name="Qin J."/>
            <person name="Feng Y."/>
            <person name="Zong Z."/>
        </authorList>
    </citation>
    <scope>NUCLEOTIDE SEQUENCE [LARGE SCALE GENOMIC DNA]</scope>
    <source>
        <strain evidence="2 3">WCHAc060002</strain>
    </source>
</reference>
<evidence type="ECO:0000313" key="2">
    <source>
        <dbReference type="EMBL" id="RKG55277.1"/>
    </source>
</evidence>
<dbReference type="InterPro" id="IPR025404">
    <property type="entry name" value="DUF4130"/>
</dbReference>
<evidence type="ECO:0000259" key="1">
    <source>
        <dbReference type="Pfam" id="PF13566"/>
    </source>
</evidence>
<organism evidence="2 3">
    <name type="scientific">Acinetobacter cumulans</name>
    <dbReference type="NCBI Taxonomy" id="2136182"/>
    <lineage>
        <taxon>Bacteria</taxon>
        <taxon>Pseudomonadati</taxon>
        <taxon>Pseudomonadota</taxon>
        <taxon>Gammaproteobacteria</taxon>
        <taxon>Moraxellales</taxon>
        <taxon>Moraxellaceae</taxon>
        <taxon>Acinetobacter</taxon>
    </lineage>
</organism>
<sequence length="259" mass="31011">MAVYQFDGTMTGLLSCIFRAFEFKEFSVQLTAGQLPQSGLFDEFVEVPSNEEHGQRVWQGLKQKLSAQALRNFYYSFLSEQDEAFQHCFNFAVYVFQSQRPVDQDYGHADVLGISQWAKQVGREKHRMEAFVRFKKCLDGLYLSLISPDFNVLPLIERHFCRRYQDQQWLIYDEKRKYGIYYDLKDVHQIQMNAYEVDTNLQLGHSQAFSVQLDDDELLYDQLWKDYFRSVNIEARKNMRLHVQYVPKRYWRYMNEKSL</sequence>
<protein>
    <submittedName>
        <fullName evidence="2">DNA metabolism protein</fullName>
    </submittedName>
</protein>
<evidence type="ECO:0000313" key="3">
    <source>
        <dbReference type="Proteomes" id="UP000281084"/>
    </source>
</evidence>